<keyword evidence="1" id="KW-0472">Membrane</keyword>
<feature type="transmembrane region" description="Helical" evidence="1">
    <location>
        <begin position="95"/>
        <end position="112"/>
    </location>
</feature>
<dbReference type="Proteomes" id="UP000829196">
    <property type="component" value="Unassembled WGS sequence"/>
</dbReference>
<evidence type="ECO:0000256" key="1">
    <source>
        <dbReference type="SAM" id="Phobius"/>
    </source>
</evidence>
<dbReference type="PANTHER" id="PTHR33116">
    <property type="entry name" value="REVERSE TRANSCRIPTASE ZINC-BINDING DOMAIN-CONTAINING PROTEIN-RELATED-RELATED"/>
    <property type="match status" value="1"/>
</dbReference>
<dbReference type="PANTHER" id="PTHR33116:SF78">
    <property type="entry name" value="OS12G0587133 PROTEIN"/>
    <property type="match status" value="1"/>
</dbReference>
<protein>
    <recommendedName>
        <fullName evidence="4">Reverse transcriptase</fullName>
    </recommendedName>
</protein>
<comment type="caution">
    <text evidence="2">The sequence shown here is derived from an EMBL/GenBank/DDBJ whole genome shotgun (WGS) entry which is preliminary data.</text>
</comment>
<keyword evidence="1" id="KW-0812">Transmembrane</keyword>
<reference evidence="2" key="1">
    <citation type="journal article" date="2022" name="Front. Genet.">
        <title>Chromosome-Scale Assembly of the Dendrobium nobile Genome Provides Insights Into the Molecular Mechanism of the Biosynthesis of the Medicinal Active Ingredient of Dendrobium.</title>
        <authorList>
            <person name="Xu Q."/>
            <person name="Niu S.-C."/>
            <person name="Li K.-L."/>
            <person name="Zheng P.-J."/>
            <person name="Zhang X.-J."/>
            <person name="Jia Y."/>
            <person name="Liu Y."/>
            <person name="Niu Y.-X."/>
            <person name="Yu L.-H."/>
            <person name="Chen D.-F."/>
            <person name="Zhang G.-Q."/>
        </authorList>
    </citation>
    <scope>NUCLEOTIDE SEQUENCE</scope>
    <source>
        <tissue evidence="2">Leaf</tissue>
    </source>
</reference>
<evidence type="ECO:0008006" key="4">
    <source>
        <dbReference type="Google" id="ProtNLM"/>
    </source>
</evidence>
<proteinExistence type="predicted"/>
<organism evidence="2 3">
    <name type="scientific">Dendrobium nobile</name>
    <name type="common">Orchid</name>
    <dbReference type="NCBI Taxonomy" id="94219"/>
    <lineage>
        <taxon>Eukaryota</taxon>
        <taxon>Viridiplantae</taxon>
        <taxon>Streptophyta</taxon>
        <taxon>Embryophyta</taxon>
        <taxon>Tracheophyta</taxon>
        <taxon>Spermatophyta</taxon>
        <taxon>Magnoliopsida</taxon>
        <taxon>Liliopsida</taxon>
        <taxon>Asparagales</taxon>
        <taxon>Orchidaceae</taxon>
        <taxon>Epidendroideae</taxon>
        <taxon>Malaxideae</taxon>
        <taxon>Dendrobiinae</taxon>
        <taxon>Dendrobium</taxon>
    </lineage>
</organism>
<dbReference type="SMR" id="A0A8T3AKZ3"/>
<keyword evidence="1" id="KW-1133">Transmembrane helix</keyword>
<accession>A0A8T3AKZ3</accession>
<keyword evidence="3" id="KW-1185">Reference proteome</keyword>
<evidence type="ECO:0000313" key="2">
    <source>
        <dbReference type="EMBL" id="KAI0496492.1"/>
    </source>
</evidence>
<dbReference type="EMBL" id="JAGYWB010000016">
    <property type="protein sequence ID" value="KAI0496492.1"/>
    <property type="molecule type" value="Genomic_DNA"/>
</dbReference>
<evidence type="ECO:0000313" key="3">
    <source>
        <dbReference type="Proteomes" id="UP000829196"/>
    </source>
</evidence>
<name>A0A8T3AKZ3_DENNO</name>
<sequence>MKKMRIIILDYCSWTGQMVNKQKSAIVCGKAVNRNKVKVISKIWAYKVSNELNYLGIKLVLRRLVASDFNSLFEKATNKLNIWGNQFISLPGRILLVKTILLALPIFFFQLTL</sequence>
<gene>
    <name evidence="2" type="ORF">KFK09_022809</name>
</gene>
<dbReference type="OrthoDB" id="685423at2759"/>
<dbReference type="AlphaFoldDB" id="A0A8T3AKZ3"/>